<keyword evidence="3 4" id="KW-0520">NAD</keyword>
<dbReference type="Proteomes" id="UP000219412">
    <property type="component" value="Unassembled WGS sequence"/>
</dbReference>
<dbReference type="Gene3D" id="3.30.1600.10">
    <property type="entry name" value="SIR2/SIRT2 'Small Domain"/>
    <property type="match status" value="1"/>
</dbReference>
<feature type="binding site" evidence="4">
    <location>
        <position position="24"/>
    </location>
    <ligand>
        <name>NAD(+)</name>
        <dbReference type="ChEBI" id="CHEBI:57540"/>
    </ligand>
</feature>
<keyword evidence="2 4" id="KW-0808">Transferase</keyword>
<feature type="binding site" evidence="4">
    <location>
        <position position="35"/>
    </location>
    <ligand>
        <name>NAD(+)</name>
        <dbReference type="ChEBI" id="CHEBI:57540"/>
    </ligand>
</feature>
<feature type="binding site" evidence="4">
    <location>
        <position position="191"/>
    </location>
    <ligand>
        <name>NAD(+)</name>
        <dbReference type="ChEBI" id="CHEBI:57540"/>
    </ligand>
</feature>
<dbReference type="NCBIfam" id="NF001752">
    <property type="entry name" value="PRK00481.1-1"/>
    <property type="match status" value="1"/>
</dbReference>
<feature type="binding site" evidence="4">
    <location>
        <position position="108"/>
    </location>
    <ligand>
        <name>nicotinamide</name>
        <dbReference type="ChEBI" id="CHEBI:17154"/>
    </ligand>
</feature>
<feature type="binding site" evidence="4">
    <location>
        <position position="35"/>
    </location>
    <ligand>
        <name>nicotinamide</name>
        <dbReference type="ChEBI" id="CHEBI:17154"/>
    </ligand>
</feature>
<dbReference type="AlphaFoldDB" id="A0A285UFB1"/>
<dbReference type="Pfam" id="PF02146">
    <property type="entry name" value="SIR2"/>
    <property type="match status" value="1"/>
</dbReference>
<evidence type="ECO:0000313" key="8">
    <source>
        <dbReference type="Proteomes" id="UP000219412"/>
    </source>
</evidence>
<dbReference type="EMBL" id="OBQF01000001">
    <property type="protein sequence ID" value="SOC38971.1"/>
    <property type="molecule type" value="Genomic_DNA"/>
</dbReference>
<dbReference type="InterPro" id="IPR028628">
    <property type="entry name" value="Sirtuin_class_U"/>
</dbReference>
<comment type="cofactor">
    <cofactor evidence="4">
        <name>Zn(2+)</name>
        <dbReference type="ChEBI" id="CHEBI:29105"/>
    </cofactor>
    <text evidence="4">Binds 1 zinc ion per subunit.</text>
</comment>
<dbReference type="GO" id="GO:0008270">
    <property type="term" value="F:zinc ion binding"/>
    <property type="evidence" value="ECO:0007669"/>
    <property type="project" value="UniProtKB-UniRule"/>
</dbReference>
<dbReference type="GO" id="GO:0070403">
    <property type="term" value="F:NAD+ binding"/>
    <property type="evidence" value="ECO:0007669"/>
    <property type="project" value="UniProtKB-UniRule"/>
</dbReference>
<accession>A0A285UFB1</accession>
<proteinExistence type="inferred from homology"/>
<feature type="active site" description="Proton acceptor" evidence="4 5">
    <location>
        <position position="123"/>
    </location>
</feature>
<dbReference type="SUPFAM" id="SSF52467">
    <property type="entry name" value="DHS-like NAD/FAD-binding domain"/>
    <property type="match status" value="1"/>
</dbReference>
<evidence type="ECO:0000256" key="1">
    <source>
        <dbReference type="ARBA" id="ARBA00022490"/>
    </source>
</evidence>
<dbReference type="EC" id="2.3.1.286" evidence="4"/>
<keyword evidence="4 5" id="KW-0862">Zinc</keyword>
<dbReference type="PANTHER" id="PTHR11085:SF4">
    <property type="entry name" value="NAD-DEPENDENT PROTEIN DEACYLASE"/>
    <property type="match status" value="1"/>
</dbReference>
<feature type="binding site" evidence="4 5">
    <location>
        <position position="134"/>
    </location>
    <ligand>
        <name>Zn(2+)</name>
        <dbReference type="ChEBI" id="CHEBI:29105"/>
    </ligand>
</feature>
<gene>
    <name evidence="4" type="primary">cobB</name>
    <name evidence="7" type="ORF">SAMN05878391_0640</name>
</gene>
<protein>
    <recommendedName>
        <fullName evidence="4">NAD-dependent protein deacetylase</fullName>
        <ecNumber evidence="4">2.3.1.286</ecNumber>
    </recommendedName>
    <alternativeName>
        <fullName evidence="4">Regulatory protein SIR2 homolog</fullName>
    </alternativeName>
</protein>
<dbReference type="InterPro" id="IPR026590">
    <property type="entry name" value="Ssirtuin_cat_dom"/>
</dbReference>
<dbReference type="InterPro" id="IPR003000">
    <property type="entry name" value="Sirtuin"/>
</dbReference>
<dbReference type="InterPro" id="IPR029035">
    <property type="entry name" value="DHS-like_NAD/FAD-binding_dom"/>
</dbReference>
<feature type="binding site" evidence="4">
    <location>
        <position position="36"/>
    </location>
    <ligand>
        <name>NAD(+)</name>
        <dbReference type="ChEBI" id="CHEBI:57540"/>
    </ligand>
</feature>
<organism evidence="7 8">
    <name type="scientific">Salinicoccus kekensis</name>
    <dbReference type="NCBI Taxonomy" id="714307"/>
    <lineage>
        <taxon>Bacteria</taxon>
        <taxon>Bacillati</taxon>
        <taxon>Bacillota</taxon>
        <taxon>Bacilli</taxon>
        <taxon>Bacillales</taxon>
        <taxon>Staphylococcaceae</taxon>
        <taxon>Salinicoccus</taxon>
    </lineage>
</organism>
<dbReference type="GO" id="GO:0017136">
    <property type="term" value="F:histone deacetylase activity, NAD-dependent"/>
    <property type="evidence" value="ECO:0007669"/>
    <property type="project" value="TreeGrafter"/>
</dbReference>
<keyword evidence="1 4" id="KW-0963">Cytoplasm</keyword>
<evidence type="ECO:0000256" key="4">
    <source>
        <dbReference type="HAMAP-Rule" id="MF_01968"/>
    </source>
</evidence>
<comment type="subcellular location">
    <subcellularLocation>
        <location evidence="4">Cytoplasm</location>
    </subcellularLocation>
</comment>
<evidence type="ECO:0000256" key="3">
    <source>
        <dbReference type="ARBA" id="ARBA00023027"/>
    </source>
</evidence>
<dbReference type="OrthoDB" id="9800582at2"/>
<feature type="binding site" evidence="4 5">
    <location>
        <position position="151"/>
    </location>
    <ligand>
        <name>Zn(2+)</name>
        <dbReference type="ChEBI" id="CHEBI:29105"/>
    </ligand>
</feature>
<dbReference type="InterPro" id="IPR050134">
    <property type="entry name" value="NAD-dep_sirtuin_deacylases"/>
</dbReference>
<dbReference type="PROSITE" id="PS50305">
    <property type="entry name" value="SIRTUIN"/>
    <property type="match status" value="1"/>
</dbReference>
<dbReference type="PANTHER" id="PTHR11085">
    <property type="entry name" value="NAD-DEPENDENT PROTEIN DEACYLASE SIRTUIN-5, MITOCHONDRIAL-RELATED"/>
    <property type="match status" value="1"/>
</dbReference>
<dbReference type="HAMAP" id="MF_01968">
    <property type="entry name" value="Sirtuin_ClassU"/>
    <property type="match status" value="1"/>
</dbReference>
<evidence type="ECO:0000256" key="2">
    <source>
        <dbReference type="ARBA" id="ARBA00022679"/>
    </source>
</evidence>
<comment type="similarity">
    <text evidence="4">Belongs to the sirtuin family. Class U subfamily.</text>
</comment>
<sequence length="240" mass="26774">MKQEYQQLADIIEKSDNIVFFTGAGVSVASGIPDFRSMGGLFDEISKEGRSPEYLLSINHLEDDPDSFIRFYKKRLLLADKSPNAVHEFIADLEARGRSEGVITQNIDGLHEDAGSTKVDALHGSLNRFYCMECREAYHKTEIIEQDISYCRCGGVVRPDIVLYGEVLDELTVMSAMAKLQKADTLIVLGTSLVVNPAAYLTTYFRGDDFVIINKDSTPFDDEATLVINDDMTEVINAIR</sequence>
<feature type="binding site" evidence="4">
    <location>
        <position position="105"/>
    </location>
    <ligand>
        <name>NAD(+)</name>
        <dbReference type="ChEBI" id="CHEBI:57540"/>
    </ligand>
</feature>
<feature type="binding site" evidence="4">
    <location>
        <position position="123"/>
    </location>
    <ligand>
        <name>NAD(+)</name>
        <dbReference type="ChEBI" id="CHEBI:57540"/>
    </ligand>
</feature>
<feature type="binding site" evidence="4">
    <location>
        <position position="192"/>
    </location>
    <ligand>
        <name>NAD(+)</name>
        <dbReference type="ChEBI" id="CHEBI:57540"/>
    </ligand>
</feature>
<dbReference type="Gene3D" id="3.40.50.1220">
    <property type="entry name" value="TPP-binding domain"/>
    <property type="match status" value="1"/>
</dbReference>
<name>A0A285UFB1_9STAP</name>
<keyword evidence="8" id="KW-1185">Reference proteome</keyword>
<dbReference type="GO" id="GO:0005737">
    <property type="term" value="C:cytoplasm"/>
    <property type="evidence" value="ECO:0007669"/>
    <property type="project" value="UniProtKB-SubCell"/>
</dbReference>
<feature type="binding site" evidence="4">
    <location>
        <position position="108"/>
    </location>
    <ligand>
        <name>NAD(+)</name>
        <dbReference type="ChEBI" id="CHEBI:57540"/>
    </ligand>
</feature>
<evidence type="ECO:0000259" key="6">
    <source>
        <dbReference type="PROSITE" id="PS50305"/>
    </source>
</evidence>
<evidence type="ECO:0000256" key="5">
    <source>
        <dbReference type="PROSITE-ProRule" id="PRU00236"/>
    </source>
</evidence>
<feature type="binding site" evidence="4 5">
    <location>
        <position position="153"/>
    </location>
    <ligand>
        <name>Zn(2+)</name>
        <dbReference type="ChEBI" id="CHEBI:29105"/>
    </ligand>
</feature>
<feature type="binding site" evidence="4">
    <location>
        <position position="231"/>
    </location>
    <ligand>
        <name>NAD(+)</name>
        <dbReference type="ChEBI" id="CHEBI:57540"/>
    </ligand>
</feature>
<evidence type="ECO:0000313" key="7">
    <source>
        <dbReference type="EMBL" id="SOC38971.1"/>
    </source>
</evidence>
<keyword evidence="4 5" id="KW-0479">Metal-binding</keyword>
<comment type="catalytic activity">
    <reaction evidence="4">
        <text>N(6)-acetyl-L-lysyl-[protein] + NAD(+) + H2O = 2''-O-acetyl-ADP-D-ribose + nicotinamide + L-lysyl-[protein]</text>
        <dbReference type="Rhea" id="RHEA:43636"/>
        <dbReference type="Rhea" id="RHEA-COMP:9752"/>
        <dbReference type="Rhea" id="RHEA-COMP:10731"/>
        <dbReference type="ChEBI" id="CHEBI:15377"/>
        <dbReference type="ChEBI" id="CHEBI:17154"/>
        <dbReference type="ChEBI" id="CHEBI:29969"/>
        <dbReference type="ChEBI" id="CHEBI:57540"/>
        <dbReference type="ChEBI" id="CHEBI:61930"/>
        <dbReference type="ChEBI" id="CHEBI:83767"/>
        <dbReference type="EC" id="2.3.1.286"/>
    </reaction>
</comment>
<dbReference type="InterPro" id="IPR026591">
    <property type="entry name" value="Sirtuin_cat_small_dom_sf"/>
</dbReference>
<reference evidence="8" key="1">
    <citation type="submission" date="2017-08" db="EMBL/GenBank/DDBJ databases">
        <authorList>
            <person name="Varghese N."/>
            <person name="Submissions S."/>
        </authorList>
    </citation>
    <scope>NUCLEOTIDE SEQUENCE [LARGE SCALE GENOMIC DNA]</scope>
    <source>
        <strain evidence="8">DSM 23173</strain>
    </source>
</reference>
<feature type="binding site" evidence="4">
    <location>
        <position position="214"/>
    </location>
    <ligand>
        <name>NAD(+)</name>
        <dbReference type="ChEBI" id="CHEBI:57540"/>
    </ligand>
</feature>
<feature type="binding site" evidence="4 5">
    <location>
        <position position="131"/>
    </location>
    <ligand>
        <name>Zn(2+)</name>
        <dbReference type="ChEBI" id="CHEBI:29105"/>
    </ligand>
</feature>
<feature type="binding site" evidence="4">
    <location>
        <position position="107"/>
    </location>
    <ligand>
        <name>nicotinamide</name>
        <dbReference type="ChEBI" id="CHEBI:17154"/>
    </ligand>
</feature>
<feature type="domain" description="Deacetylase sirtuin-type" evidence="6">
    <location>
        <begin position="1"/>
        <end position="240"/>
    </location>
</feature>
<feature type="binding site" evidence="4">
    <location>
        <position position="107"/>
    </location>
    <ligand>
        <name>NAD(+)</name>
        <dbReference type="ChEBI" id="CHEBI:57540"/>
    </ligand>
</feature>
<comment type="function">
    <text evidence="4">NAD-dependent protein deacetylase which modulates the activities of several enzymes which are inactive in their acetylated form.</text>
</comment>
<comment type="caution">
    <text evidence="4">Lacks conserved residue(s) required for the propagation of feature annotation.</text>
</comment>